<evidence type="ECO:0000313" key="3">
    <source>
        <dbReference type="EMBL" id="SER05682.1"/>
    </source>
</evidence>
<evidence type="ECO:0000313" key="4">
    <source>
        <dbReference type="Proteomes" id="UP000198504"/>
    </source>
</evidence>
<dbReference type="GO" id="GO:0016787">
    <property type="term" value="F:hydrolase activity"/>
    <property type="evidence" value="ECO:0007669"/>
    <property type="project" value="UniProtKB-KW"/>
</dbReference>
<evidence type="ECO:0000256" key="1">
    <source>
        <dbReference type="PROSITE-ProRule" id="PRU00464"/>
    </source>
</evidence>
<dbReference type="EMBL" id="FOFA01000008">
    <property type="protein sequence ID" value="SER05682.1"/>
    <property type="molecule type" value="Genomic_DNA"/>
</dbReference>
<dbReference type="PANTHER" id="PTHR46648">
    <property type="entry name" value="HIT FAMILY PROTEIN 1"/>
    <property type="match status" value="1"/>
</dbReference>
<organism evidence="3 4">
    <name type="scientific">Microlunatus flavus</name>
    <dbReference type="NCBI Taxonomy" id="1036181"/>
    <lineage>
        <taxon>Bacteria</taxon>
        <taxon>Bacillati</taxon>
        <taxon>Actinomycetota</taxon>
        <taxon>Actinomycetes</taxon>
        <taxon>Propionibacteriales</taxon>
        <taxon>Propionibacteriaceae</taxon>
        <taxon>Microlunatus</taxon>
    </lineage>
</organism>
<feature type="domain" description="HIT" evidence="2">
    <location>
        <begin position="39"/>
        <end position="113"/>
    </location>
</feature>
<dbReference type="GO" id="GO:0009117">
    <property type="term" value="P:nucleotide metabolic process"/>
    <property type="evidence" value="ECO:0007669"/>
    <property type="project" value="TreeGrafter"/>
</dbReference>
<protein>
    <submittedName>
        <fullName evidence="3">Diadenosine tetraphosphate (Ap4A) hydrolase</fullName>
    </submittedName>
</protein>
<dbReference type="Pfam" id="PF01230">
    <property type="entry name" value="HIT"/>
    <property type="match status" value="1"/>
</dbReference>
<sequence length="137" mass="14523">MTPEPCPICAKHRGDGPLVGPVLHEDRLVVASLRADGPPGYAFVETRRHVGGLEDLTPDEAAALGRTTSGLARALAAVLPVERVHTFVAGLGVDHLHQHVYVRPRGTPADVPWWPPAPSALALDASTLAVRLRAQLS</sequence>
<accession>A0A1H9L2H9</accession>
<dbReference type="RefSeq" id="WP_091183917.1">
    <property type="nucleotide sequence ID" value="NZ_FOFA01000008.1"/>
</dbReference>
<gene>
    <name evidence="3" type="ORF">SAMN05421756_108125</name>
</gene>
<keyword evidence="4" id="KW-1185">Reference proteome</keyword>
<dbReference type="PANTHER" id="PTHR46648:SF1">
    <property type="entry name" value="ADENOSINE 5'-MONOPHOSPHORAMIDASE HNT1"/>
    <property type="match status" value="1"/>
</dbReference>
<reference evidence="4" key="1">
    <citation type="submission" date="2016-10" db="EMBL/GenBank/DDBJ databases">
        <authorList>
            <person name="Varghese N."/>
            <person name="Submissions S."/>
        </authorList>
    </citation>
    <scope>NUCLEOTIDE SEQUENCE [LARGE SCALE GENOMIC DNA]</scope>
    <source>
        <strain evidence="4">CGMCC 4.6856</strain>
    </source>
</reference>
<dbReference type="STRING" id="1036181.SAMN05421756_108125"/>
<dbReference type="OrthoDB" id="160649at2"/>
<dbReference type="AlphaFoldDB" id="A0A1H9L2H9"/>
<feature type="short sequence motif" description="Histidine triad motif" evidence="1">
    <location>
        <begin position="95"/>
        <end position="99"/>
    </location>
</feature>
<dbReference type="PROSITE" id="PS51084">
    <property type="entry name" value="HIT_2"/>
    <property type="match status" value="1"/>
</dbReference>
<proteinExistence type="predicted"/>
<keyword evidence="3" id="KW-0378">Hydrolase</keyword>
<dbReference type="SUPFAM" id="SSF54197">
    <property type="entry name" value="HIT-like"/>
    <property type="match status" value="1"/>
</dbReference>
<evidence type="ECO:0000259" key="2">
    <source>
        <dbReference type="PROSITE" id="PS51084"/>
    </source>
</evidence>
<name>A0A1H9L2H9_9ACTN</name>
<dbReference type="Proteomes" id="UP000198504">
    <property type="component" value="Unassembled WGS sequence"/>
</dbReference>
<dbReference type="InterPro" id="IPR001310">
    <property type="entry name" value="Histidine_triad_HIT"/>
</dbReference>
<dbReference type="InterPro" id="IPR036265">
    <property type="entry name" value="HIT-like_sf"/>
</dbReference>
<dbReference type="Gene3D" id="3.30.428.10">
    <property type="entry name" value="HIT-like"/>
    <property type="match status" value="1"/>
</dbReference>
<dbReference type="InterPro" id="IPR011146">
    <property type="entry name" value="HIT-like"/>
</dbReference>